<keyword evidence="1 2" id="KW-0812">Transmembrane</keyword>
<protein>
    <submittedName>
        <fullName evidence="2">Transmembrane protein, putative</fullName>
    </submittedName>
</protein>
<dbReference type="AlphaFoldDB" id="W7X6C0"/>
<proteinExistence type="predicted"/>
<evidence type="ECO:0000313" key="3">
    <source>
        <dbReference type="Proteomes" id="UP000009168"/>
    </source>
</evidence>
<dbReference type="RefSeq" id="XP_012654519.1">
    <property type="nucleotide sequence ID" value="XM_012799065.1"/>
</dbReference>
<keyword evidence="3" id="KW-1185">Reference proteome</keyword>
<sequence>MRNTNICMLILIYKKMNKVSKDEITISIYLFIFIYVYCYGLQKNWKLMLQAYLYQWIRFLVKKIIIDEVRQNILLVIIIIFFIFIIIIINIIIIYFFFTMVFLFQSGCNPLILSICTGYSKQQQLSIYRLCNVLDFFCLRQQEDKQQATSVNFVWPKFLLGWEQKNQFYQENKKIQSKTKFLSILMKMFLYSNDLTRNKQCQLAAQYICQAQY</sequence>
<keyword evidence="1" id="KW-0472">Membrane</keyword>
<accession>W7X6C0</accession>
<dbReference type="InParanoid" id="W7X6C0"/>
<gene>
    <name evidence="2" type="ORF">TTHERM_000486879</name>
</gene>
<dbReference type="KEGG" id="tet:TTHERM_000486879"/>
<feature type="transmembrane region" description="Helical" evidence="1">
    <location>
        <begin position="73"/>
        <end position="104"/>
    </location>
</feature>
<feature type="transmembrane region" description="Helical" evidence="1">
    <location>
        <begin position="24"/>
        <end position="41"/>
    </location>
</feature>
<evidence type="ECO:0000256" key="1">
    <source>
        <dbReference type="SAM" id="Phobius"/>
    </source>
</evidence>
<name>W7X6C0_TETTS</name>
<reference evidence="3" key="1">
    <citation type="journal article" date="2006" name="PLoS Biol.">
        <title>Macronuclear genome sequence of the ciliate Tetrahymena thermophila, a model eukaryote.</title>
        <authorList>
            <person name="Eisen J.A."/>
            <person name="Coyne R.S."/>
            <person name="Wu M."/>
            <person name="Wu D."/>
            <person name="Thiagarajan M."/>
            <person name="Wortman J.R."/>
            <person name="Badger J.H."/>
            <person name="Ren Q."/>
            <person name="Amedeo P."/>
            <person name="Jones K.M."/>
            <person name="Tallon L.J."/>
            <person name="Delcher A.L."/>
            <person name="Salzberg S.L."/>
            <person name="Silva J.C."/>
            <person name="Haas B.J."/>
            <person name="Majoros W.H."/>
            <person name="Farzad M."/>
            <person name="Carlton J.M."/>
            <person name="Smith R.K. Jr."/>
            <person name="Garg J."/>
            <person name="Pearlman R.E."/>
            <person name="Karrer K.M."/>
            <person name="Sun L."/>
            <person name="Manning G."/>
            <person name="Elde N.C."/>
            <person name="Turkewitz A.P."/>
            <person name="Asai D.J."/>
            <person name="Wilkes D.E."/>
            <person name="Wang Y."/>
            <person name="Cai H."/>
            <person name="Collins K."/>
            <person name="Stewart B.A."/>
            <person name="Lee S.R."/>
            <person name="Wilamowska K."/>
            <person name="Weinberg Z."/>
            <person name="Ruzzo W.L."/>
            <person name="Wloga D."/>
            <person name="Gaertig J."/>
            <person name="Frankel J."/>
            <person name="Tsao C.-C."/>
            <person name="Gorovsky M.A."/>
            <person name="Keeling P.J."/>
            <person name="Waller R.F."/>
            <person name="Patron N.J."/>
            <person name="Cherry J.M."/>
            <person name="Stover N.A."/>
            <person name="Krieger C.J."/>
            <person name="del Toro C."/>
            <person name="Ryder H.F."/>
            <person name="Williamson S.C."/>
            <person name="Barbeau R.A."/>
            <person name="Hamilton E.P."/>
            <person name="Orias E."/>
        </authorList>
    </citation>
    <scope>NUCLEOTIDE SEQUENCE [LARGE SCALE GENOMIC DNA]</scope>
    <source>
        <strain evidence="3">SB210</strain>
    </source>
</reference>
<keyword evidence="1" id="KW-1133">Transmembrane helix</keyword>
<evidence type="ECO:0000313" key="2">
    <source>
        <dbReference type="EMBL" id="EWS72952.1"/>
    </source>
</evidence>
<dbReference type="GeneID" id="24439229"/>
<organism evidence="2 3">
    <name type="scientific">Tetrahymena thermophila (strain SB210)</name>
    <dbReference type="NCBI Taxonomy" id="312017"/>
    <lineage>
        <taxon>Eukaryota</taxon>
        <taxon>Sar</taxon>
        <taxon>Alveolata</taxon>
        <taxon>Ciliophora</taxon>
        <taxon>Intramacronucleata</taxon>
        <taxon>Oligohymenophorea</taxon>
        <taxon>Hymenostomatida</taxon>
        <taxon>Tetrahymenina</taxon>
        <taxon>Tetrahymenidae</taxon>
        <taxon>Tetrahymena</taxon>
    </lineage>
</organism>
<dbReference type="Proteomes" id="UP000009168">
    <property type="component" value="Unassembled WGS sequence"/>
</dbReference>
<dbReference type="EMBL" id="GG662587">
    <property type="protein sequence ID" value="EWS72952.1"/>
    <property type="molecule type" value="Genomic_DNA"/>
</dbReference>